<keyword evidence="5" id="KW-0902">Two-component regulatory system</keyword>
<sequence length="265" mass="30310">AGVVVNIRDITERKQAEETLREGEEHYSALVENLSDAVFHLRDGIVVWCNDNVNQIYGYTKDELIGKDVSFFQPYETDHLRFINEGYAMIKERGHFRGTTRSKAKDGGMVDIEYSIAKIPGRYPIELVAVARNVTERKRMEEQLHVAGRLAAVGELAAGVAHELNNPLTAVQAFAEFLAEKQDLDDTIKDDIQTIYQESRRAARITSNLLSFARERKPEKRLISINEALDKSLELYSYRLKVNNIELVRELHPSLSWTMADFHQM</sequence>
<evidence type="ECO:0000256" key="3">
    <source>
        <dbReference type="ARBA" id="ARBA00022777"/>
    </source>
</evidence>
<dbReference type="GO" id="GO:0005524">
    <property type="term" value="F:ATP binding"/>
    <property type="evidence" value="ECO:0007669"/>
    <property type="project" value="UniProtKB-KW"/>
</dbReference>
<evidence type="ECO:0000313" key="9">
    <source>
        <dbReference type="EMBL" id="GAG11712.1"/>
    </source>
</evidence>
<dbReference type="Gene3D" id="1.10.287.130">
    <property type="match status" value="1"/>
</dbReference>
<evidence type="ECO:0000256" key="5">
    <source>
        <dbReference type="ARBA" id="ARBA00023012"/>
    </source>
</evidence>
<dbReference type="SUPFAM" id="SSF55785">
    <property type="entry name" value="PYP-like sensor domain (PAS domain)"/>
    <property type="match status" value="1"/>
</dbReference>
<dbReference type="CDD" id="cd00130">
    <property type="entry name" value="PAS"/>
    <property type="match status" value="1"/>
</dbReference>
<dbReference type="NCBIfam" id="TIGR00229">
    <property type="entry name" value="sensory_box"/>
    <property type="match status" value="1"/>
</dbReference>
<dbReference type="SMART" id="SM00091">
    <property type="entry name" value="PAS"/>
    <property type="match status" value="1"/>
</dbReference>
<evidence type="ECO:0000259" key="7">
    <source>
        <dbReference type="PROSITE" id="PS50112"/>
    </source>
</evidence>
<keyword evidence="4" id="KW-0067">ATP-binding</keyword>
<evidence type="ECO:0000259" key="8">
    <source>
        <dbReference type="PROSITE" id="PS50113"/>
    </source>
</evidence>
<evidence type="ECO:0000256" key="4">
    <source>
        <dbReference type="ARBA" id="ARBA00022840"/>
    </source>
</evidence>
<feature type="domain" description="PAS" evidence="7">
    <location>
        <begin position="43"/>
        <end position="81"/>
    </location>
</feature>
<dbReference type="PROSITE" id="PS50112">
    <property type="entry name" value="PAS"/>
    <property type="match status" value="1"/>
</dbReference>
<dbReference type="InterPro" id="IPR000700">
    <property type="entry name" value="PAS-assoc_C"/>
</dbReference>
<dbReference type="CDD" id="cd00082">
    <property type="entry name" value="HisKA"/>
    <property type="match status" value="1"/>
</dbReference>
<dbReference type="Pfam" id="PF00512">
    <property type="entry name" value="HisKA"/>
    <property type="match status" value="1"/>
</dbReference>
<evidence type="ECO:0008006" key="10">
    <source>
        <dbReference type="Google" id="ProtNLM"/>
    </source>
</evidence>
<feature type="domain" description="PAC" evidence="8">
    <location>
        <begin position="1"/>
        <end position="22"/>
    </location>
</feature>
<dbReference type="SMART" id="SM00388">
    <property type="entry name" value="HisKA"/>
    <property type="match status" value="1"/>
</dbReference>
<proteinExistence type="predicted"/>
<keyword evidence="1" id="KW-0808">Transferase</keyword>
<accession>X0VKH3</accession>
<dbReference type="InterPro" id="IPR035965">
    <property type="entry name" value="PAS-like_dom_sf"/>
</dbReference>
<keyword evidence="3" id="KW-0418">Kinase</keyword>
<evidence type="ECO:0000259" key="6">
    <source>
        <dbReference type="PROSITE" id="PS50109"/>
    </source>
</evidence>
<evidence type="ECO:0000256" key="1">
    <source>
        <dbReference type="ARBA" id="ARBA00022679"/>
    </source>
</evidence>
<name>X0VKH3_9ZZZZ</name>
<dbReference type="Gene3D" id="3.30.450.20">
    <property type="entry name" value="PAS domain"/>
    <property type="match status" value="1"/>
</dbReference>
<dbReference type="PANTHER" id="PTHR43065">
    <property type="entry name" value="SENSOR HISTIDINE KINASE"/>
    <property type="match status" value="1"/>
</dbReference>
<dbReference type="AlphaFoldDB" id="X0VKH3"/>
<organism evidence="9">
    <name type="scientific">marine sediment metagenome</name>
    <dbReference type="NCBI Taxonomy" id="412755"/>
    <lineage>
        <taxon>unclassified sequences</taxon>
        <taxon>metagenomes</taxon>
        <taxon>ecological metagenomes</taxon>
    </lineage>
</organism>
<dbReference type="InterPro" id="IPR003661">
    <property type="entry name" value="HisK_dim/P_dom"/>
</dbReference>
<feature type="non-terminal residue" evidence="9">
    <location>
        <position position="1"/>
    </location>
</feature>
<dbReference type="InterPro" id="IPR005467">
    <property type="entry name" value="His_kinase_dom"/>
</dbReference>
<gene>
    <name evidence="9" type="ORF">S01H1_43078</name>
</gene>
<reference evidence="9" key="1">
    <citation type="journal article" date="2014" name="Front. Microbiol.">
        <title>High frequency of phylogenetically diverse reductive dehalogenase-homologous genes in deep subseafloor sedimentary metagenomes.</title>
        <authorList>
            <person name="Kawai M."/>
            <person name="Futagami T."/>
            <person name="Toyoda A."/>
            <person name="Takaki Y."/>
            <person name="Nishi S."/>
            <person name="Hori S."/>
            <person name="Arai W."/>
            <person name="Tsubouchi T."/>
            <person name="Morono Y."/>
            <person name="Uchiyama I."/>
            <person name="Ito T."/>
            <person name="Fujiyama A."/>
            <person name="Inagaki F."/>
            <person name="Takami H."/>
        </authorList>
    </citation>
    <scope>NUCLEOTIDE SEQUENCE</scope>
    <source>
        <strain evidence="9">Expedition CK06-06</strain>
    </source>
</reference>
<dbReference type="SUPFAM" id="SSF47384">
    <property type="entry name" value="Homodimeric domain of signal transducing histidine kinase"/>
    <property type="match status" value="1"/>
</dbReference>
<dbReference type="GO" id="GO:0000155">
    <property type="term" value="F:phosphorelay sensor kinase activity"/>
    <property type="evidence" value="ECO:0007669"/>
    <property type="project" value="InterPro"/>
</dbReference>
<feature type="non-terminal residue" evidence="9">
    <location>
        <position position="265"/>
    </location>
</feature>
<comment type="caution">
    <text evidence="9">The sequence shown here is derived from an EMBL/GenBank/DDBJ whole genome shotgun (WGS) entry which is preliminary data.</text>
</comment>
<keyword evidence="2" id="KW-0547">Nucleotide-binding</keyword>
<dbReference type="PROSITE" id="PS50113">
    <property type="entry name" value="PAC"/>
    <property type="match status" value="1"/>
</dbReference>
<dbReference type="EMBL" id="BARS01027420">
    <property type="protein sequence ID" value="GAG11712.1"/>
    <property type="molecule type" value="Genomic_DNA"/>
</dbReference>
<protein>
    <recommendedName>
        <fullName evidence="10">PAS domain-containing protein</fullName>
    </recommendedName>
</protein>
<dbReference type="Pfam" id="PF13426">
    <property type="entry name" value="PAS_9"/>
    <property type="match status" value="1"/>
</dbReference>
<evidence type="ECO:0000256" key="2">
    <source>
        <dbReference type="ARBA" id="ARBA00022741"/>
    </source>
</evidence>
<dbReference type="InterPro" id="IPR036097">
    <property type="entry name" value="HisK_dim/P_sf"/>
</dbReference>
<dbReference type="PROSITE" id="PS50109">
    <property type="entry name" value="HIS_KIN"/>
    <property type="match status" value="1"/>
</dbReference>
<dbReference type="InterPro" id="IPR000014">
    <property type="entry name" value="PAS"/>
</dbReference>
<feature type="domain" description="Histidine kinase" evidence="6">
    <location>
        <begin position="159"/>
        <end position="265"/>
    </location>
</feature>
<dbReference type="PANTHER" id="PTHR43065:SF46">
    <property type="entry name" value="C4-DICARBOXYLATE TRANSPORT SENSOR PROTEIN DCTB"/>
    <property type="match status" value="1"/>
</dbReference>